<comment type="subcellular location">
    <subcellularLocation>
        <location evidence="1">Golgi apparatus membrane</location>
        <topology evidence="1">Single-pass type II membrane protein</topology>
    </subcellularLocation>
</comment>
<protein>
    <submittedName>
        <fullName evidence="8">Alpha-1,3-arabinosyltransferase XAT3</fullName>
    </submittedName>
</protein>
<comment type="caution">
    <text evidence="8">The sequence shown here is derived from an EMBL/GenBank/DDBJ whole genome shotgun (WGS) entry which is preliminary data.</text>
</comment>
<dbReference type="InterPro" id="IPR007657">
    <property type="entry name" value="Glycosyltransferase_61"/>
</dbReference>
<name>A0A8K0I2U7_COCNU</name>
<dbReference type="InterPro" id="IPR049625">
    <property type="entry name" value="Glyco_transf_61_cat"/>
</dbReference>
<dbReference type="Proteomes" id="UP000797356">
    <property type="component" value="Chromosome 3"/>
</dbReference>
<evidence type="ECO:0000256" key="5">
    <source>
        <dbReference type="ARBA" id="ARBA00023180"/>
    </source>
</evidence>
<evidence type="ECO:0000256" key="3">
    <source>
        <dbReference type="ARBA" id="ARBA00022676"/>
    </source>
</evidence>
<proteinExistence type="predicted"/>
<evidence type="ECO:0000256" key="6">
    <source>
        <dbReference type="SAM" id="MobiDB-lite"/>
    </source>
</evidence>
<evidence type="ECO:0000313" key="8">
    <source>
        <dbReference type="EMBL" id="KAG1334832.1"/>
    </source>
</evidence>
<organism evidence="8 9">
    <name type="scientific">Cocos nucifera</name>
    <name type="common">Coconut palm</name>
    <dbReference type="NCBI Taxonomy" id="13894"/>
    <lineage>
        <taxon>Eukaryota</taxon>
        <taxon>Viridiplantae</taxon>
        <taxon>Streptophyta</taxon>
        <taxon>Embryophyta</taxon>
        <taxon>Tracheophyta</taxon>
        <taxon>Spermatophyta</taxon>
        <taxon>Magnoliopsida</taxon>
        <taxon>Liliopsida</taxon>
        <taxon>Arecaceae</taxon>
        <taxon>Arecoideae</taxon>
        <taxon>Cocoseae</taxon>
        <taxon>Attaleinae</taxon>
        <taxon>Cocos</taxon>
    </lineage>
</organism>
<keyword evidence="9" id="KW-1185">Reference proteome</keyword>
<dbReference type="AlphaFoldDB" id="A0A8K0I2U7"/>
<gene>
    <name evidence="8" type="ORF">COCNU_03G009510</name>
</gene>
<evidence type="ECO:0000256" key="4">
    <source>
        <dbReference type="ARBA" id="ARBA00022679"/>
    </source>
</evidence>
<feature type="region of interest" description="Disordered" evidence="6">
    <location>
        <begin position="71"/>
        <end position="95"/>
    </location>
</feature>
<dbReference type="OrthoDB" id="529273at2759"/>
<sequence length="477" mass="55018">MENYFKRLKASARGEMASKMKSARSSNRVESQRFRLVVVIFGCLALSTYIVVSKPQIDPFLTSIAGSSKPLKPIGQNNVEAKDPVDSPQTGMLRENKNPKKRLCHVSERGDRCEMDGDIRIHPNTSSIIFVEPSERNELWRVIPYSRKRADNDFNQIRELTVKSSTEAPRCTINHSIPAVVFSVSGYTGNLFHDFTDLLVPLFSTARQFNGEVQFMVTDNKQWWVNKYLPVFRKLSNYHLINFDEDGDQVHCFKHVIVGLRRHKELSIDPMKAPYRYSMVDFTQFMRSTYRLERDTVTKIEGYPHNNPRLLIISRKRSRAIINVRKVAQMARELGYEVVVGNANSLSNITHFAQIVNSCDVLMGVHGAGLTNMVFLPPEATLIQIVPWGRLEKIAMTDFGYPAKDMNLNYLQYSISERESTLIRMYPRNHPVFKNPSSFHNRGWNLVKTTFMENQNVKLDLRRFSDVLWKALENLMQ</sequence>
<evidence type="ECO:0000256" key="1">
    <source>
        <dbReference type="ARBA" id="ARBA00004323"/>
    </source>
</evidence>
<dbReference type="PANTHER" id="PTHR20961:SF97">
    <property type="entry name" value="ALPHA-1,3-ARABINOSYLTRANSFERASE XAT3"/>
    <property type="match status" value="1"/>
</dbReference>
<evidence type="ECO:0000259" key="7">
    <source>
        <dbReference type="Pfam" id="PF04577"/>
    </source>
</evidence>
<dbReference type="GO" id="GO:0016763">
    <property type="term" value="F:pentosyltransferase activity"/>
    <property type="evidence" value="ECO:0007669"/>
    <property type="project" value="UniProtKB-ARBA"/>
</dbReference>
<evidence type="ECO:0000256" key="2">
    <source>
        <dbReference type="ARBA" id="ARBA00004881"/>
    </source>
</evidence>
<keyword evidence="4" id="KW-0808">Transferase</keyword>
<dbReference type="EMBL" id="CM017874">
    <property type="protein sequence ID" value="KAG1334832.1"/>
    <property type="molecule type" value="Genomic_DNA"/>
</dbReference>
<reference evidence="8" key="2">
    <citation type="submission" date="2019-07" db="EMBL/GenBank/DDBJ databases">
        <authorList>
            <person name="Yang Y."/>
            <person name="Bocs S."/>
            <person name="Baudouin L."/>
        </authorList>
    </citation>
    <scope>NUCLEOTIDE SEQUENCE</scope>
    <source>
        <tissue evidence="8">Spear leaf of Hainan Tall coconut</tissue>
    </source>
</reference>
<evidence type="ECO:0000313" key="9">
    <source>
        <dbReference type="Proteomes" id="UP000797356"/>
    </source>
</evidence>
<accession>A0A8K0I2U7</accession>
<dbReference type="PANTHER" id="PTHR20961">
    <property type="entry name" value="GLYCOSYLTRANSFERASE"/>
    <property type="match status" value="1"/>
</dbReference>
<feature type="domain" description="Glycosyltransferase 61 catalytic" evidence="7">
    <location>
        <begin position="280"/>
        <end position="383"/>
    </location>
</feature>
<keyword evidence="3" id="KW-0328">Glycosyltransferase</keyword>
<dbReference type="GO" id="GO:0000139">
    <property type="term" value="C:Golgi membrane"/>
    <property type="evidence" value="ECO:0007669"/>
    <property type="project" value="UniProtKB-SubCell"/>
</dbReference>
<reference evidence="8" key="1">
    <citation type="journal article" date="2017" name="Gigascience">
        <title>The genome draft of coconut (Cocos nucifera).</title>
        <authorList>
            <person name="Xiao Y."/>
            <person name="Xu P."/>
            <person name="Fan H."/>
            <person name="Baudouin L."/>
            <person name="Xia W."/>
            <person name="Bocs S."/>
            <person name="Xu J."/>
            <person name="Li Q."/>
            <person name="Guo A."/>
            <person name="Zhou L."/>
            <person name="Li J."/>
            <person name="Wu Y."/>
            <person name="Ma Z."/>
            <person name="Armero A."/>
            <person name="Issali A.E."/>
            <person name="Liu N."/>
            <person name="Peng M."/>
            <person name="Yang Y."/>
        </authorList>
    </citation>
    <scope>NUCLEOTIDE SEQUENCE</scope>
    <source>
        <tissue evidence="8">Spear leaf of Hainan Tall coconut</tissue>
    </source>
</reference>
<keyword evidence="5" id="KW-0325">Glycoprotein</keyword>
<comment type="pathway">
    <text evidence="2">Glycan metabolism.</text>
</comment>
<dbReference type="Pfam" id="PF04577">
    <property type="entry name" value="Glyco_transf_61"/>
    <property type="match status" value="1"/>
</dbReference>